<dbReference type="Pfam" id="PF00646">
    <property type="entry name" value="F-box"/>
    <property type="match status" value="1"/>
</dbReference>
<evidence type="ECO:0000313" key="3">
    <source>
        <dbReference type="Proteomes" id="UP000226031"/>
    </source>
</evidence>
<dbReference type="PROSITE" id="PS50181">
    <property type="entry name" value="FBOX"/>
    <property type="match status" value="1"/>
</dbReference>
<dbReference type="SMART" id="SM00256">
    <property type="entry name" value="FBOX"/>
    <property type="match status" value="1"/>
</dbReference>
<dbReference type="EMBL" id="PDND01000078">
    <property type="protein sequence ID" value="PGH32893.1"/>
    <property type="molecule type" value="Genomic_DNA"/>
</dbReference>
<organism evidence="2 3">
    <name type="scientific">[Emmonsia] crescens</name>
    <dbReference type="NCBI Taxonomy" id="73230"/>
    <lineage>
        <taxon>Eukaryota</taxon>
        <taxon>Fungi</taxon>
        <taxon>Dikarya</taxon>
        <taxon>Ascomycota</taxon>
        <taxon>Pezizomycotina</taxon>
        <taxon>Eurotiomycetes</taxon>
        <taxon>Eurotiomycetidae</taxon>
        <taxon>Onygenales</taxon>
        <taxon>Ajellomycetaceae</taxon>
        <taxon>Emergomyces</taxon>
    </lineage>
</organism>
<comment type="caution">
    <text evidence="2">The sequence shown here is derived from an EMBL/GenBank/DDBJ whole genome shotgun (WGS) entry which is preliminary data.</text>
</comment>
<dbReference type="Gene3D" id="1.20.1280.50">
    <property type="match status" value="1"/>
</dbReference>
<reference evidence="2 3" key="1">
    <citation type="submission" date="2017-10" db="EMBL/GenBank/DDBJ databases">
        <title>Comparative genomics in systemic dimorphic fungi from Ajellomycetaceae.</title>
        <authorList>
            <person name="Munoz J.F."/>
            <person name="Mcewen J.G."/>
            <person name="Clay O.K."/>
            <person name="Cuomo C.A."/>
        </authorList>
    </citation>
    <scope>NUCLEOTIDE SEQUENCE [LARGE SCALE GENOMIC DNA]</scope>
    <source>
        <strain evidence="2 3">UAMH4076</strain>
    </source>
</reference>
<dbReference type="VEuPathDB" id="FungiDB:EMCG_08580"/>
<gene>
    <name evidence="2" type="ORF">GX50_04305</name>
</gene>
<dbReference type="AlphaFoldDB" id="A0A2B7ZI92"/>
<name>A0A2B7ZI92_9EURO</name>
<proteinExistence type="predicted"/>
<evidence type="ECO:0000313" key="2">
    <source>
        <dbReference type="EMBL" id="PGH32893.1"/>
    </source>
</evidence>
<evidence type="ECO:0000259" key="1">
    <source>
        <dbReference type="PROSITE" id="PS50181"/>
    </source>
</evidence>
<sequence length="586" mass="67412">MNEEDELFYTTDKFVDTPRMTPLLSLPVELQLEIVKAVSHKDLLNFSLTCKNLYQLAKDRMAEHKDWSKYGRNGRFYFRITNIPKYIMPPTTIHGFQVFIANSPPFPHVEERPLTLTHELLTFIYHNPQFSRHIESLEEDSLETESNFQNAGSAVTIDTELINRLLKSCKFIESGERDDWKRSIDIGQGGASPALLFAQLPNLKHLLMEIRLSDLIAPYISKIIMRCAAKAYMGYIDQPLSSLRSAKICWYSEDDEEGDDSRYISEVRDSYNKGCLILLQSLTLLPLFQELHIHSYRCADFDFVEHDTFREMNLLHLDNFHPNEGFFNKPSVLRSLKLTHVSIRPSFLFFLLRGSGNLEKLIISICQSPLYVLKLTSFIETIEILLTRSLSLKSLHIVADTNTLRHLANPRRPWNVEGFRSLTHLTINTNFLPVRATGVYEALIDVLPQSIQCVDIIYSGVFPSLRFLSFWDDIESLNECDHRSYHFRVRGQVCEFRKSLLNAGFKENEICSFELPDHGHFSGFNPGYAESAQHPGMEEMRVYGRNEHGIIGEKEGHFVIGVFIQQADDMGSPQTSFHGVAVEKTW</sequence>
<protein>
    <recommendedName>
        <fullName evidence="1">F-box domain-containing protein</fullName>
    </recommendedName>
</protein>
<dbReference type="Proteomes" id="UP000226031">
    <property type="component" value="Unassembled WGS sequence"/>
</dbReference>
<dbReference type="InterPro" id="IPR036047">
    <property type="entry name" value="F-box-like_dom_sf"/>
</dbReference>
<feature type="domain" description="F-box" evidence="1">
    <location>
        <begin position="20"/>
        <end position="70"/>
    </location>
</feature>
<dbReference type="InterPro" id="IPR001810">
    <property type="entry name" value="F-box_dom"/>
</dbReference>
<dbReference type="SUPFAM" id="SSF81383">
    <property type="entry name" value="F-box domain"/>
    <property type="match status" value="1"/>
</dbReference>
<accession>A0A2B7ZI92</accession>
<keyword evidence="3" id="KW-1185">Reference proteome</keyword>